<name>A0A3M0A527_9GAMM</name>
<dbReference type="EMBL" id="REFJ01000003">
    <property type="protein sequence ID" value="RMA80143.1"/>
    <property type="molecule type" value="Genomic_DNA"/>
</dbReference>
<proteinExistence type="predicted"/>
<dbReference type="RefSeq" id="WP_121876823.1">
    <property type="nucleotide sequence ID" value="NZ_REFJ01000003.1"/>
</dbReference>
<dbReference type="SUPFAM" id="SSF56925">
    <property type="entry name" value="OMPA-like"/>
    <property type="match status" value="1"/>
</dbReference>
<keyword evidence="1" id="KW-0732">Signal</keyword>
<accession>A0A3M0A527</accession>
<dbReference type="InterPro" id="IPR011250">
    <property type="entry name" value="OMP/PagP_B-barrel"/>
</dbReference>
<protein>
    <submittedName>
        <fullName evidence="2">Outer membrane protein with beta-barrel domain</fullName>
    </submittedName>
</protein>
<dbReference type="OrthoDB" id="5591863at2"/>
<reference evidence="2 3" key="1">
    <citation type="submission" date="2018-10" db="EMBL/GenBank/DDBJ databases">
        <title>Genomic Encyclopedia of Type Strains, Phase IV (KMG-IV): sequencing the most valuable type-strain genomes for metagenomic binning, comparative biology and taxonomic classification.</title>
        <authorList>
            <person name="Goeker M."/>
        </authorList>
    </citation>
    <scope>NUCLEOTIDE SEQUENCE [LARGE SCALE GENOMIC DNA]</scope>
    <source>
        <strain evidence="2 3">DSM 25080</strain>
    </source>
</reference>
<feature type="chain" id="PRO_5018240305" evidence="1">
    <location>
        <begin position="21"/>
        <end position="199"/>
    </location>
</feature>
<evidence type="ECO:0000313" key="3">
    <source>
        <dbReference type="Proteomes" id="UP000267187"/>
    </source>
</evidence>
<feature type="signal peptide" evidence="1">
    <location>
        <begin position="1"/>
        <end position="20"/>
    </location>
</feature>
<comment type="caution">
    <text evidence="2">The sequence shown here is derived from an EMBL/GenBank/DDBJ whole genome shotgun (WGS) entry which is preliminary data.</text>
</comment>
<dbReference type="AlphaFoldDB" id="A0A3M0A527"/>
<evidence type="ECO:0000256" key="1">
    <source>
        <dbReference type="SAM" id="SignalP"/>
    </source>
</evidence>
<dbReference type="Gene3D" id="2.40.160.20">
    <property type="match status" value="1"/>
</dbReference>
<organism evidence="2 3">
    <name type="scientific">Umboniibacter marinipuniceus</name>
    <dbReference type="NCBI Taxonomy" id="569599"/>
    <lineage>
        <taxon>Bacteria</taxon>
        <taxon>Pseudomonadati</taxon>
        <taxon>Pseudomonadota</taxon>
        <taxon>Gammaproteobacteria</taxon>
        <taxon>Cellvibrionales</taxon>
        <taxon>Cellvibrionaceae</taxon>
        <taxon>Umboniibacter</taxon>
    </lineage>
</organism>
<gene>
    <name evidence="2" type="ORF">DFR27_1506</name>
</gene>
<evidence type="ECO:0000313" key="2">
    <source>
        <dbReference type="EMBL" id="RMA80143.1"/>
    </source>
</evidence>
<dbReference type="Proteomes" id="UP000267187">
    <property type="component" value="Unassembled WGS sequence"/>
</dbReference>
<keyword evidence="3" id="KW-1185">Reference proteome</keyword>
<sequence length="199" mass="21762">MLKKLLPALAIGALATPALANEMSLHYGYVGSDSIRVYQAGITPRTVTIDDLDDFALTLNFDYQHNQLLGIYYSQQDTRMRGAPVGDNPGLGIQHFQILGTTLYPQGKWTHRVSAGLGGSYLSPDASRYSSNTRFSGQLAIGTRYALTPNLEVGIEARWLPIFMSNSSYIFCSNGCSVGFGSENIWNQFGAGMMLSLKF</sequence>